<accession>A0A0V0QVR9</accession>
<evidence type="ECO:0000313" key="3">
    <source>
        <dbReference type="Proteomes" id="UP000054937"/>
    </source>
</evidence>
<name>A0A0V0QVR9_PSEPJ</name>
<dbReference type="AlphaFoldDB" id="A0A0V0QVR9"/>
<feature type="compositionally biased region" description="Low complexity" evidence="1">
    <location>
        <begin position="104"/>
        <end position="115"/>
    </location>
</feature>
<dbReference type="Proteomes" id="UP000054937">
    <property type="component" value="Unassembled WGS sequence"/>
</dbReference>
<organism evidence="2 3">
    <name type="scientific">Pseudocohnilembus persalinus</name>
    <name type="common">Ciliate</name>
    <dbReference type="NCBI Taxonomy" id="266149"/>
    <lineage>
        <taxon>Eukaryota</taxon>
        <taxon>Sar</taxon>
        <taxon>Alveolata</taxon>
        <taxon>Ciliophora</taxon>
        <taxon>Intramacronucleata</taxon>
        <taxon>Oligohymenophorea</taxon>
        <taxon>Scuticociliatia</taxon>
        <taxon>Philasterida</taxon>
        <taxon>Pseudocohnilembidae</taxon>
        <taxon>Pseudocohnilembus</taxon>
    </lineage>
</organism>
<comment type="caution">
    <text evidence="2">The sequence shown here is derived from an EMBL/GenBank/DDBJ whole genome shotgun (WGS) entry which is preliminary data.</text>
</comment>
<dbReference type="InParanoid" id="A0A0V0QVR9"/>
<keyword evidence="3" id="KW-1185">Reference proteome</keyword>
<evidence type="ECO:0000256" key="1">
    <source>
        <dbReference type="SAM" id="MobiDB-lite"/>
    </source>
</evidence>
<reference evidence="2 3" key="1">
    <citation type="journal article" date="2015" name="Sci. Rep.">
        <title>Genome of the facultative scuticociliatosis pathogen Pseudocohnilembus persalinus provides insight into its virulence through horizontal gene transfer.</title>
        <authorList>
            <person name="Xiong J."/>
            <person name="Wang G."/>
            <person name="Cheng J."/>
            <person name="Tian M."/>
            <person name="Pan X."/>
            <person name="Warren A."/>
            <person name="Jiang C."/>
            <person name="Yuan D."/>
            <person name="Miao W."/>
        </authorList>
    </citation>
    <scope>NUCLEOTIDE SEQUENCE [LARGE SCALE GENOMIC DNA]</scope>
    <source>
        <strain evidence="2">36N120E</strain>
    </source>
</reference>
<protein>
    <submittedName>
        <fullName evidence="2">Uncharacterized protein</fullName>
    </submittedName>
</protein>
<proteinExistence type="predicted"/>
<gene>
    <name evidence="2" type="ORF">PPERSA_05128</name>
</gene>
<sequence length="313" mass="37957">MGNNHSSKTKDSKQNKQYINLQNKNNNQDPEIELQQGLLSKTVDKNYQKNYKVLIQHIANEYPQLTQFERNHFCSNHPWLVQELFDNYSQYDDDDFLDQQQQLQLNQDQDQQQQSKNLSDSVKLSTESQQIIRDALKIYLQGKLERVKQIVQMVHDPEIYKKQLQIESEQKNLQGLQDIQSNQNKNQQKQLKHQDLPKEYRFIEQIDRLMHDLENNKQGQNEEIYLQFYMDIFSKIINNPQNPEFRIVKINKFQFKFWKKIKETLKIIDFQEVQSENEDDFCQMMYDQEKIEELQKYYKYLNQSYEQCRSKCA</sequence>
<feature type="region of interest" description="Disordered" evidence="1">
    <location>
        <begin position="104"/>
        <end position="123"/>
    </location>
</feature>
<dbReference type="EMBL" id="LDAU01000096">
    <property type="protein sequence ID" value="KRX06515.1"/>
    <property type="molecule type" value="Genomic_DNA"/>
</dbReference>
<evidence type="ECO:0000313" key="2">
    <source>
        <dbReference type="EMBL" id="KRX06515.1"/>
    </source>
</evidence>